<organism evidence="1 2">
    <name type="scientific">Phyllosticta citricarpa</name>
    <dbReference type="NCBI Taxonomy" id="55181"/>
    <lineage>
        <taxon>Eukaryota</taxon>
        <taxon>Fungi</taxon>
        <taxon>Dikarya</taxon>
        <taxon>Ascomycota</taxon>
        <taxon>Pezizomycotina</taxon>
        <taxon>Dothideomycetes</taxon>
        <taxon>Dothideomycetes incertae sedis</taxon>
        <taxon>Botryosphaeriales</taxon>
        <taxon>Phyllostictaceae</taxon>
        <taxon>Phyllosticta</taxon>
    </lineage>
</organism>
<evidence type="ECO:0000313" key="2">
    <source>
        <dbReference type="Proteomes" id="UP001365128"/>
    </source>
</evidence>
<name>A0ABR1M7Q3_9PEZI</name>
<reference evidence="1 2" key="1">
    <citation type="submission" date="2024-04" db="EMBL/GenBank/DDBJ databases">
        <title>Phyllosticta paracitricarpa is synonymous to the EU quarantine fungus P. citricarpa based on phylogenomic analyses.</title>
        <authorList>
            <consortium name="Lawrence Berkeley National Laboratory"/>
            <person name="Van Ingen-Buijs V.A."/>
            <person name="Van Westerhoven A.C."/>
            <person name="Haridas S."/>
            <person name="Skiadas P."/>
            <person name="Martin F."/>
            <person name="Groenewald J.Z."/>
            <person name="Crous P.W."/>
            <person name="Seidl M.F."/>
        </authorList>
    </citation>
    <scope>NUCLEOTIDE SEQUENCE [LARGE SCALE GENOMIC DNA]</scope>
    <source>
        <strain evidence="1 2">CBS 122670</strain>
    </source>
</reference>
<protein>
    <submittedName>
        <fullName evidence="1">Uncharacterized protein</fullName>
    </submittedName>
</protein>
<dbReference type="EMBL" id="JBBPDW010000019">
    <property type="protein sequence ID" value="KAK7543863.1"/>
    <property type="molecule type" value="Genomic_DNA"/>
</dbReference>
<gene>
    <name evidence="1" type="ORF">IWX46DRAFT_127506</name>
</gene>
<accession>A0ABR1M7Q3</accession>
<dbReference type="Proteomes" id="UP001365128">
    <property type="component" value="Unassembled WGS sequence"/>
</dbReference>
<keyword evidence="2" id="KW-1185">Reference proteome</keyword>
<comment type="caution">
    <text evidence="1">The sequence shown here is derived from an EMBL/GenBank/DDBJ whole genome shotgun (WGS) entry which is preliminary data.</text>
</comment>
<sequence>MTDDGAQKTRRTNCGRPIHRFKYERDHVSLTLPCHESTCRTCLAKQPYVSMFETAAVALPTCSSVSSPAPTMTSFDEDDTKPLLLPFRPRVAEKKQAPAWLRRREKKAQTPSKRYELRSSAIAKLEPLVHKFGRCSKDFFDACTQPKKVWRLVIEKEKLRMRRLTVLRFKKRKEEYRKLVERCDGVPSQEKRLVLVIKGDKLRCRWKW</sequence>
<evidence type="ECO:0000313" key="1">
    <source>
        <dbReference type="EMBL" id="KAK7543863.1"/>
    </source>
</evidence>
<proteinExistence type="predicted"/>